<organism evidence="1 2">
    <name type="scientific">Sphaerobolus stellatus (strain SS14)</name>
    <dbReference type="NCBI Taxonomy" id="990650"/>
    <lineage>
        <taxon>Eukaryota</taxon>
        <taxon>Fungi</taxon>
        <taxon>Dikarya</taxon>
        <taxon>Basidiomycota</taxon>
        <taxon>Agaricomycotina</taxon>
        <taxon>Agaricomycetes</taxon>
        <taxon>Phallomycetidae</taxon>
        <taxon>Geastrales</taxon>
        <taxon>Sphaerobolaceae</taxon>
        <taxon>Sphaerobolus</taxon>
    </lineage>
</organism>
<dbReference type="AlphaFoldDB" id="A0A0C9U1M3"/>
<keyword evidence="2" id="KW-1185">Reference proteome</keyword>
<dbReference type="Proteomes" id="UP000054279">
    <property type="component" value="Unassembled WGS sequence"/>
</dbReference>
<gene>
    <name evidence="1" type="ORF">M422DRAFT_54829</name>
</gene>
<dbReference type="EMBL" id="KN837320">
    <property type="protein sequence ID" value="KIJ27919.1"/>
    <property type="molecule type" value="Genomic_DNA"/>
</dbReference>
<proteinExistence type="predicted"/>
<evidence type="ECO:0000313" key="2">
    <source>
        <dbReference type="Proteomes" id="UP000054279"/>
    </source>
</evidence>
<dbReference type="HOGENOM" id="CLU_609989_0_0_1"/>
<reference evidence="1 2" key="1">
    <citation type="submission" date="2014-06" db="EMBL/GenBank/DDBJ databases">
        <title>Evolutionary Origins and Diversification of the Mycorrhizal Mutualists.</title>
        <authorList>
            <consortium name="DOE Joint Genome Institute"/>
            <consortium name="Mycorrhizal Genomics Consortium"/>
            <person name="Kohler A."/>
            <person name="Kuo A."/>
            <person name="Nagy L.G."/>
            <person name="Floudas D."/>
            <person name="Copeland A."/>
            <person name="Barry K.W."/>
            <person name="Cichocki N."/>
            <person name="Veneault-Fourrey C."/>
            <person name="LaButti K."/>
            <person name="Lindquist E.A."/>
            <person name="Lipzen A."/>
            <person name="Lundell T."/>
            <person name="Morin E."/>
            <person name="Murat C."/>
            <person name="Riley R."/>
            <person name="Ohm R."/>
            <person name="Sun H."/>
            <person name="Tunlid A."/>
            <person name="Henrissat B."/>
            <person name="Grigoriev I.V."/>
            <person name="Hibbett D.S."/>
            <person name="Martin F."/>
        </authorList>
    </citation>
    <scope>NUCLEOTIDE SEQUENCE [LARGE SCALE GENOMIC DNA]</scope>
    <source>
        <strain evidence="1 2">SS14</strain>
    </source>
</reference>
<accession>A0A0C9U1M3</accession>
<name>A0A0C9U1M3_SPHS4</name>
<sequence length="449" mass="49830">MEKKRPCNPFMAEIDLIKLVGRDIEISEIRYQAIDPDHYIIGVAKRVMQKLADKIEDIIRPEEPYEVNLLAKESLSDSSDPPLPVIVVAMINPSRLEPYLPPLLESNTVHLFDMYPASSANNGEASRHPLPLPATGMQTQLPVPGASIGLVTDQRHTFTLGGYIRLSSSPKDVFVLTVPLNLGLGTDVTVPKGTEVTQPSAADCVAFQKKEEDIFKELLERDKTQAYHMAKHRKALAETFPFARLVTSSHDQLDNEKWQERTFDEKLFQIRRQSTRRRKPFPVKVAPSNEWAILQVTRETAVGDINKMAKPRSRWSFGSKHGNIRQVEPMLTVTKCGRTTGKTLGKVNGVKSLYRLPRDGNSVRREDWALVCHSLGGAIGFPGDAGAVVYAHEADEVDELGIGITETPTPCGMIVGTSGTGYVAFMQDLENIVRRVKEAGLGDMAFVNF</sequence>
<protein>
    <submittedName>
        <fullName evidence="1">Uncharacterized protein</fullName>
    </submittedName>
</protein>
<evidence type="ECO:0000313" key="1">
    <source>
        <dbReference type="EMBL" id="KIJ27919.1"/>
    </source>
</evidence>